<organism evidence="2 3">
    <name type="scientific">Pseudomonas inefficax</name>
    <dbReference type="NCBI Taxonomy" id="2078786"/>
    <lineage>
        <taxon>Bacteria</taxon>
        <taxon>Pseudomonadati</taxon>
        <taxon>Pseudomonadota</taxon>
        <taxon>Gammaproteobacteria</taxon>
        <taxon>Pseudomonadales</taxon>
        <taxon>Pseudomonadaceae</taxon>
        <taxon>Pseudomonas</taxon>
    </lineage>
</organism>
<gene>
    <name evidence="2" type="ORF">JV551A3_V1_2180001</name>
</gene>
<dbReference type="AlphaFoldDB" id="A0AAQ1PEB3"/>
<keyword evidence="3" id="KW-1185">Reference proteome</keyword>
<feature type="region of interest" description="Disordered" evidence="1">
    <location>
        <begin position="1"/>
        <end position="50"/>
    </location>
</feature>
<dbReference type="EMBL" id="OPYN01000218">
    <property type="protein sequence ID" value="SPO63639.1"/>
    <property type="molecule type" value="Genomic_DNA"/>
</dbReference>
<comment type="caution">
    <text evidence="2">The sequence shown here is derived from an EMBL/GenBank/DDBJ whole genome shotgun (WGS) entry which is preliminary data.</text>
</comment>
<protein>
    <submittedName>
        <fullName evidence="2">Uncharacterized protein</fullName>
    </submittedName>
</protein>
<evidence type="ECO:0000313" key="2">
    <source>
        <dbReference type="EMBL" id="SPO63639.1"/>
    </source>
</evidence>
<accession>A0AAQ1PEB3</accession>
<proteinExistence type="predicted"/>
<evidence type="ECO:0000256" key="1">
    <source>
        <dbReference type="SAM" id="MobiDB-lite"/>
    </source>
</evidence>
<name>A0AAQ1PEB3_9PSED</name>
<dbReference type="Proteomes" id="UP000294335">
    <property type="component" value="Unassembled WGS sequence"/>
</dbReference>
<reference evidence="2 3" key="1">
    <citation type="submission" date="2018-02" db="EMBL/GenBank/DDBJ databases">
        <authorList>
            <person name="Dubost A."/>
        </authorList>
    </citation>
    <scope>NUCLEOTIDE SEQUENCE [LARGE SCALE GENOMIC DNA]</scope>
    <source>
        <strain evidence="3">JV551A3</strain>
    </source>
</reference>
<sequence>MLPVLAPSRVNPLPQVLRSPQDLRRPCGSGFTREEAGTGEPPFCIPKITP</sequence>
<evidence type="ECO:0000313" key="3">
    <source>
        <dbReference type="Proteomes" id="UP000294335"/>
    </source>
</evidence>